<sequence>MKNEIKERLINICNQILKASRNELYLSMRFLDVALSQFSYEFLLSTFYMGTDGEKIYYNPKFLTERYEFNRILVNRSYFHMLLHCIFFHIYNYEDKNEELWDISCDIAVEYIMDGMDYKCIQKLISDYRKQIYASLEDEQKILTAEGIYKVLLSGRFAEQDIVKIGLEFLVDDHTLWRKKKKGGQNEEPESRKAPEEEYQRWEKVSETIKTNLETYFKNAGNESRALMDYLNVKHREQYNYRSFLRRFALLREENKMDMDSFDYGFYHYGLELYQNMPLIEPLEYSEVNKIEEFVIAIDTSGSCQGETVKAFLEETFTILLDSENFFNKVNVHVIQCDNEIKEDMIITDMEQIEDCIKGFSVKGYGGTDFRPVFQYVDDLIKRKELHHLKGLLYFTDGMGVYPTKPPGYEVAFVFIEENYTDKKVPPWAMKLIIEPDDLRQKRKE</sequence>
<dbReference type="PANTHER" id="PTHR38730">
    <property type="entry name" value="SLL7028 PROTEIN"/>
    <property type="match status" value="1"/>
</dbReference>
<reference evidence="3 4" key="1">
    <citation type="submission" date="2016-10" db="EMBL/GenBank/DDBJ databases">
        <authorList>
            <person name="de Groot N.N."/>
        </authorList>
    </citation>
    <scope>NUCLEOTIDE SEQUENCE [LARGE SCALE GENOMIC DNA]</scope>
    <source>
        <strain evidence="3 4">743A</strain>
    </source>
</reference>
<dbReference type="RefSeq" id="WP_242940464.1">
    <property type="nucleotide sequence ID" value="NZ_FOYZ01000003.1"/>
</dbReference>
<dbReference type="InterPro" id="IPR025154">
    <property type="entry name" value="Put_metallopeptidase_dom"/>
</dbReference>
<dbReference type="Gene3D" id="3.40.50.410">
    <property type="entry name" value="von Willebrand factor, type A domain"/>
    <property type="match status" value="1"/>
</dbReference>
<feature type="domain" description="VWA-like" evidence="1">
    <location>
        <begin position="295"/>
        <end position="433"/>
    </location>
</feature>
<gene>
    <name evidence="3" type="ORF">SAMN05661086_01067</name>
</gene>
<dbReference type="SUPFAM" id="SSF53300">
    <property type="entry name" value="vWA-like"/>
    <property type="match status" value="1"/>
</dbReference>
<evidence type="ECO:0000313" key="4">
    <source>
        <dbReference type="Proteomes" id="UP000199659"/>
    </source>
</evidence>
<evidence type="ECO:0000259" key="1">
    <source>
        <dbReference type="Pfam" id="PF09967"/>
    </source>
</evidence>
<dbReference type="PANTHER" id="PTHR38730:SF1">
    <property type="entry name" value="SLL7028 PROTEIN"/>
    <property type="match status" value="1"/>
</dbReference>
<feature type="domain" description="Putative metallopeptidase" evidence="2">
    <location>
        <begin position="50"/>
        <end position="202"/>
    </location>
</feature>
<dbReference type="AlphaFoldDB" id="A0A1I6IR33"/>
<protein>
    <submittedName>
        <fullName evidence="3">Predicted metal-dependent peptidase</fullName>
    </submittedName>
</protein>
<accession>A0A1I6IR33</accession>
<dbReference type="Pfam" id="PF13203">
    <property type="entry name" value="DUF2201_N"/>
    <property type="match status" value="1"/>
</dbReference>
<evidence type="ECO:0000313" key="3">
    <source>
        <dbReference type="EMBL" id="SFR69193.1"/>
    </source>
</evidence>
<dbReference type="Pfam" id="PF09967">
    <property type="entry name" value="DUF2201"/>
    <property type="match status" value="1"/>
</dbReference>
<dbReference type="Proteomes" id="UP000199659">
    <property type="component" value="Unassembled WGS sequence"/>
</dbReference>
<dbReference type="InterPro" id="IPR018698">
    <property type="entry name" value="VWA-like_dom"/>
</dbReference>
<keyword evidence="4" id="KW-1185">Reference proteome</keyword>
<proteinExistence type="predicted"/>
<dbReference type="CDD" id="cd00198">
    <property type="entry name" value="vWFA"/>
    <property type="match status" value="1"/>
</dbReference>
<dbReference type="STRING" id="37658.SAMN05661086_01067"/>
<dbReference type="EMBL" id="FOYZ01000003">
    <property type="protein sequence ID" value="SFR69193.1"/>
    <property type="molecule type" value="Genomic_DNA"/>
</dbReference>
<dbReference type="InterPro" id="IPR036465">
    <property type="entry name" value="vWFA_dom_sf"/>
</dbReference>
<organism evidence="3 4">
    <name type="scientific">Anaeromicropila populeti</name>
    <dbReference type="NCBI Taxonomy" id="37658"/>
    <lineage>
        <taxon>Bacteria</taxon>
        <taxon>Bacillati</taxon>
        <taxon>Bacillota</taxon>
        <taxon>Clostridia</taxon>
        <taxon>Lachnospirales</taxon>
        <taxon>Lachnospiraceae</taxon>
        <taxon>Anaeromicropila</taxon>
    </lineage>
</organism>
<name>A0A1I6IR33_9FIRM</name>
<evidence type="ECO:0000259" key="2">
    <source>
        <dbReference type="Pfam" id="PF13203"/>
    </source>
</evidence>